<evidence type="ECO:0000313" key="2">
    <source>
        <dbReference type="Proteomes" id="UP000284779"/>
    </source>
</evidence>
<accession>A0A413R8E7</accession>
<reference evidence="1 2" key="1">
    <citation type="submission" date="2018-08" db="EMBL/GenBank/DDBJ databases">
        <title>A genome reference for cultivated species of the human gut microbiota.</title>
        <authorList>
            <person name="Zou Y."/>
            <person name="Xue W."/>
            <person name="Luo G."/>
        </authorList>
    </citation>
    <scope>NUCLEOTIDE SEQUENCE [LARGE SCALE GENOMIC DNA]</scope>
    <source>
        <strain evidence="1 2">AM44-11BH</strain>
    </source>
</reference>
<dbReference type="Proteomes" id="UP000284779">
    <property type="component" value="Unassembled WGS sequence"/>
</dbReference>
<sequence length="232" mass="27254">MLARSANTIQYQQKQKDGTRVYIKKSNAALIKALAQKEYDQKILKTIDAEERRIRKFLNKYNPNSLLEVYDSMPEQKGIFVTKYELTDEEYAKMWEESKNNLGRIEPDEQLKELGLITEKGEYVRSKSEKIIADTLTKNNINYVYELPLRLKGYGTVKPDFTVLNKRTRQEYVWEHFGMMDDSIYVKNAIKKIEQYGKSGYVQGRKFIATFESKEAPLNTVTINRVIQDFFQ</sequence>
<dbReference type="RefSeq" id="WP_117970283.1">
    <property type="nucleotide sequence ID" value="NZ_CAUBDO010000045.1"/>
</dbReference>
<organism evidence="1 2">
    <name type="scientific">Eubacterium ventriosum</name>
    <dbReference type="NCBI Taxonomy" id="39496"/>
    <lineage>
        <taxon>Bacteria</taxon>
        <taxon>Bacillati</taxon>
        <taxon>Bacillota</taxon>
        <taxon>Clostridia</taxon>
        <taxon>Eubacteriales</taxon>
        <taxon>Eubacteriaceae</taxon>
        <taxon>Eubacterium</taxon>
    </lineage>
</organism>
<protein>
    <submittedName>
        <fullName evidence="1">Uncharacterized protein</fullName>
    </submittedName>
</protein>
<comment type="caution">
    <text evidence="1">The sequence shown here is derived from an EMBL/GenBank/DDBJ whole genome shotgun (WGS) entry which is preliminary data.</text>
</comment>
<proteinExistence type="predicted"/>
<dbReference type="AlphaFoldDB" id="A0A413R8E7"/>
<dbReference type="EMBL" id="QSFD01000005">
    <property type="protein sequence ID" value="RHA18575.1"/>
    <property type="molecule type" value="Genomic_DNA"/>
</dbReference>
<keyword evidence="2" id="KW-1185">Reference proteome</keyword>
<evidence type="ECO:0000313" key="1">
    <source>
        <dbReference type="EMBL" id="RHA18575.1"/>
    </source>
</evidence>
<name>A0A413R8E7_9FIRM</name>
<gene>
    <name evidence="1" type="ORF">DW944_05735</name>
</gene>